<comment type="caution">
    <text evidence="7">The sequence shown here is derived from an EMBL/GenBank/DDBJ whole genome shotgun (WGS) entry which is preliminary data.</text>
</comment>
<evidence type="ECO:0000256" key="2">
    <source>
        <dbReference type="ARBA" id="ARBA00022771"/>
    </source>
</evidence>
<keyword evidence="1" id="KW-0479">Metal-binding</keyword>
<feature type="domain" description="GRF-type" evidence="6">
    <location>
        <begin position="4"/>
        <end position="44"/>
    </location>
</feature>
<keyword evidence="5" id="KW-0472">Membrane</keyword>
<protein>
    <recommendedName>
        <fullName evidence="6">GRF-type domain-containing protein</fullName>
    </recommendedName>
</protein>
<keyword evidence="5" id="KW-1133">Transmembrane helix</keyword>
<evidence type="ECO:0000256" key="1">
    <source>
        <dbReference type="ARBA" id="ARBA00022723"/>
    </source>
</evidence>
<dbReference type="GO" id="GO:0008270">
    <property type="term" value="F:zinc ion binding"/>
    <property type="evidence" value="ECO:0007669"/>
    <property type="project" value="UniProtKB-KW"/>
</dbReference>
<dbReference type="AlphaFoldDB" id="A0AAP0C8J9"/>
<dbReference type="Proteomes" id="UP001408789">
    <property type="component" value="Unassembled WGS sequence"/>
</dbReference>
<keyword evidence="2 4" id="KW-0863">Zinc-finger</keyword>
<evidence type="ECO:0000259" key="6">
    <source>
        <dbReference type="PROSITE" id="PS51999"/>
    </source>
</evidence>
<dbReference type="PANTHER" id="PTHR33248">
    <property type="entry name" value="ZINC ION-BINDING PROTEIN"/>
    <property type="match status" value="1"/>
</dbReference>
<evidence type="ECO:0000313" key="7">
    <source>
        <dbReference type="EMBL" id="KAK9048818.1"/>
    </source>
</evidence>
<accession>A0AAP0C8J9</accession>
<reference evidence="7 8" key="1">
    <citation type="submission" date="2024-04" db="EMBL/GenBank/DDBJ databases">
        <title>The reference genome of an endangered Asteraceae, Deinandra increscens subsp. villosa, native to the Central Coast of California.</title>
        <authorList>
            <person name="Guilliams M."/>
            <person name="Hasenstab-Lehman K."/>
            <person name="Meyer R."/>
            <person name="Mcevoy S."/>
        </authorList>
    </citation>
    <scope>NUCLEOTIDE SEQUENCE [LARGE SCALE GENOMIC DNA]</scope>
    <source>
        <tissue evidence="7">Leaf</tissue>
    </source>
</reference>
<evidence type="ECO:0000256" key="4">
    <source>
        <dbReference type="PROSITE-ProRule" id="PRU01343"/>
    </source>
</evidence>
<keyword evidence="8" id="KW-1185">Reference proteome</keyword>
<dbReference type="InterPro" id="IPR010666">
    <property type="entry name" value="Znf_GRF"/>
</dbReference>
<keyword evidence="5" id="KW-0812">Transmembrane</keyword>
<name>A0AAP0C8J9_9ASTR</name>
<keyword evidence="3" id="KW-0862">Zinc</keyword>
<organism evidence="7 8">
    <name type="scientific">Deinandra increscens subsp. villosa</name>
    <dbReference type="NCBI Taxonomy" id="3103831"/>
    <lineage>
        <taxon>Eukaryota</taxon>
        <taxon>Viridiplantae</taxon>
        <taxon>Streptophyta</taxon>
        <taxon>Embryophyta</taxon>
        <taxon>Tracheophyta</taxon>
        <taxon>Spermatophyta</taxon>
        <taxon>Magnoliopsida</taxon>
        <taxon>eudicotyledons</taxon>
        <taxon>Gunneridae</taxon>
        <taxon>Pentapetalae</taxon>
        <taxon>asterids</taxon>
        <taxon>campanulids</taxon>
        <taxon>Asterales</taxon>
        <taxon>Asteraceae</taxon>
        <taxon>Asteroideae</taxon>
        <taxon>Heliantheae alliance</taxon>
        <taxon>Madieae</taxon>
        <taxon>Madiinae</taxon>
        <taxon>Deinandra</taxon>
    </lineage>
</organism>
<evidence type="ECO:0000256" key="3">
    <source>
        <dbReference type="ARBA" id="ARBA00022833"/>
    </source>
</evidence>
<dbReference type="Pfam" id="PF06839">
    <property type="entry name" value="Zn_ribbon_GRF"/>
    <property type="match status" value="1"/>
</dbReference>
<sequence length="98" mass="11104">MAICYCRREATIRTSWTELNPGRRFYSCALEGGNCGLFGWVDPPMCARSSEVIPGLLCSKNLLEKEVKKLKGELKKKNATVKLMFVLLVCFVGVYLFY</sequence>
<evidence type="ECO:0000313" key="8">
    <source>
        <dbReference type="Proteomes" id="UP001408789"/>
    </source>
</evidence>
<evidence type="ECO:0000256" key="5">
    <source>
        <dbReference type="SAM" id="Phobius"/>
    </source>
</evidence>
<proteinExistence type="predicted"/>
<feature type="transmembrane region" description="Helical" evidence="5">
    <location>
        <begin position="79"/>
        <end position="97"/>
    </location>
</feature>
<dbReference type="PROSITE" id="PS51999">
    <property type="entry name" value="ZF_GRF"/>
    <property type="match status" value="1"/>
</dbReference>
<gene>
    <name evidence="7" type="ORF">SSX86_032214</name>
</gene>
<dbReference type="EMBL" id="JBCNJP010009923">
    <property type="protein sequence ID" value="KAK9048818.1"/>
    <property type="molecule type" value="Genomic_DNA"/>
</dbReference>